<comment type="caution">
    <text evidence="2">The sequence shown here is derived from an EMBL/GenBank/DDBJ whole genome shotgun (WGS) entry which is preliminary data.</text>
</comment>
<dbReference type="PROSITE" id="PS51186">
    <property type="entry name" value="GNAT"/>
    <property type="match status" value="1"/>
</dbReference>
<protein>
    <submittedName>
        <fullName evidence="2">GNAT family N-acetyltransferase</fullName>
        <ecNumber evidence="2">2.3.1.-</ecNumber>
    </submittedName>
</protein>
<evidence type="ECO:0000259" key="1">
    <source>
        <dbReference type="PROSITE" id="PS51186"/>
    </source>
</evidence>
<dbReference type="InterPro" id="IPR000182">
    <property type="entry name" value="GNAT_dom"/>
</dbReference>
<reference evidence="3" key="1">
    <citation type="journal article" date="2019" name="Int. J. Syst. Evol. Microbiol.">
        <title>The Global Catalogue of Microorganisms (GCM) 10K type strain sequencing project: providing services to taxonomists for standard genome sequencing and annotation.</title>
        <authorList>
            <consortium name="The Broad Institute Genomics Platform"/>
            <consortium name="The Broad Institute Genome Sequencing Center for Infectious Disease"/>
            <person name="Wu L."/>
            <person name="Ma J."/>
        </authorList>
    </citation>
    <scope>NUCLEOTIDE SEQUENCE [LARGE SCALE GENOMIC DNA]</scope>
    <source>
        <strain evidence="3">CCUG 59189</strain>
    </source>
</reference>
<keyword evidence="2" id="KW-0012">Acyltransferase</keyword>
<keyword evidence="3" id="KW-1185">Reference proteome</keyword>
<evidence type="ECO:0000313" key="2">
    <source>
        <dbReference type="EMBL" id="MFD1179457.1"/>
    </source>
</evidence>
<keyword evidence="2" id="KW-0808">Transferase</keyword>
<sequence length="156" mass="18299">MLKLIPASIEDAELITRIKTDAYDDEMERFGPDHDISEYWGPQWYSDPNESIKQITQYPCYKMVVDHEVIGCFWLREIGADVVELEDFCIAPKFQNHGYGYAALIEMEKLFSDKKKWVLGTPYYSVRNQHLYEKAGYVKIGESETKFAFLYEKLKS</sequence>
<dbReference type="Proteomes" id="UP001597262">
    <property type="component" value="Unassembled WGS sequence"/>
</dbReference>
<evidence type="ECO:0000313" key="3">
    <source>
        <dbReference type="Proteomes" id="UP001597262"/>
    </source>
</evidence>
<dbReference type="RefSeq" id="WP_379321881.1">
    <property type="nucleotide sequence ID" value="NZ_JBHTLM010000031.1"/>
</dbReference>
<gene>
    <name evidence="2" type="ORF">ACFQ3W_24610</name>
</gene>
<dbReference type="GO" id="GO:0016746">
    <property type="term" value="F:acyltransferase activity"/>
    <property type="evidence" value="ECO:0007669"/>
    <property type="project" value="UniProtKB-KW"/>
</dbReference>
<dbReference type="EC" id="2.3.1.-" evidence="2"/>
<accession>A0ABW3S5J8</accession>
<name>A0ABW3S5J8_9BACL</name>
<dbReference type="Gene3D" id="3.40.630.30">
    <property type="match status" value="1"/>
</dbReference>
<dbReference type="SUPFAM" id="SSF55729">
    <property type="entry name" value="Acyl-CoA N-acyltransferases (Nat)"/>
    <property type="match status" value="1"/>
</dbReference>
<organism evidence="2 3">
    <name type="scientific">Paenibacillus puldeungensis</name>
    <dbReference type="NCBI Taxonomy" id="696536"/>
    <lineage>
        <taxon>Bacteria</taxon>
        <taxon>Bacillati</taxon>
        <taxon>Bacillota</taxon>
        <taxon>Bacilli</taxon>
        <taxon>Bacillales</taxon>
        <taxon>Paenibacillaceae</taxon>
        <taxon>Paenibacillus</taxon>
    </lineage>
</organism>
<dbReference type="InterPro" id="IPR016181">
    <property type="entry name" value="Acyl_CoA_acyltransferase"/>
</dbReference>
<proteinExistence type="predicted"/>
<feature type="domain" description="N-acetyltransferase" evidence="1">
    <location>
        <begin position="2"/>
        <end position="156"/>
    </location>
</feature>
<dbReference type="EMBL" id="JBHTLM010000031">
    <property type="protein sequence ID" value="MFD1179457.1"/>
    <property type="molecule type" value="Genomic_DNA"/>
</dbReference>
<dbReference type="Pfam" id="PF00583">
    <property type="entry name" value="Acetyltransf_1"/>
    <property type="match status" value="1"/>
</dbReference>
<dbReference type="CDD" id="cd04301">
    <property type="entry name" value="NAT_SF"/>
    <property type="match status" value="1"/>
</dbReference>